<sequence>MKYLVAWTYRANGTAEQNEQSFRRGLAAFAQWQQPDSTIYHQFLSRVDGGGGFAVVETDNPEDIAEVTAKFSFIAEYQVYPVLDMADGVQLLYKGVEFLGGIE</sequence>
<proteinExistence type="predicted"/>
<gene>
    <name evidence="1" type="ORF">BST26_02870</name>
</gene>
<keyword evidence="2" id="KW-1185">Reference proteome</keyword>
<name>A0A1X0DLU3_9MYCO</name>
<dbReference type="AlphaFoldDB" id="A0A1X0DLU3"/>
<reference evidence="1 2" key="1">
    <citation type="submission" date="2016-12" db="EMBL/GenBank/DDBJ databases">
        <title>The new phylogeny of genus Mycobacterium.</title>
        <authorList>
            <person name="Tortoli E."/>
            <person name="Trovato A."/>
            <person name="Cirillo D.M."/>
        </authorList>
    </citation>
    <scope>NUCLEOTIDE SEQUENCE [LARGE SCALE GENOMIC DNA]</scope>
    <source>
        <strain evidence="1 2">DSM 45130</strain>
    </source>
</reference>
<dbReference type="OrthoDB" id="6882086at2"/>
<protein>
    <submittedName>
        <fullName evidence="1">DUF3303 domain-containing protein</fullName>
    </submittedName>
</protein>
<comment type="caution">
    <text evidence="1">The sequence shown here is derived from an EMBL/GenBank/DDBJ whole genome shotgun (WGS) entry which is preliminary data.</text>
</comment>
<evidence type="ECO:0000313" key="1">
    <source>
        <dbReference type="EMBL" id="ORA73358.1"/>
    </source>
</evidence>
<dbReference type="InterPro" id="IPR021734">
    <property type="entry name" value="DUF3303"/>
</dbReference>
<dbReference type="Pfam" id="PF11746">
    <property type="entry name" value="DUF3303"/>
    <property type="match status" value="1"/>
</dbReference>
<evidence type="ECO:0000313" key="2">
    <source>
        <dbReference type="Proteomes" id="UP000192801"/>
    </source>
</evidence>
<accession>A0A1X0DLU3</accession>
<dbReference type="Proteomes" id="UP000192801">
    <property type="component" value="Unassembled WGS sequence"/>
</dbReference>
<dbReference type="EMBL" id="MVHS01000004">
    <property type="protein sequence ID" value="ORA73358.1"/>
    <property type="molecule type" value="Genomic_DNA"/>
</dbReference>
<organism evidence="1 2">
    <name type="scientific">Mycolicibacterium insubricum</name>
    <dbReference type="NCBI Taxonomy" id="444597"/>
    <lineage>
        <taxon>Bacteria</taxon>
        <taxon>Bacillati</taxon>
        <taxon>Actinomycetota</taxon>
        <taxon>Actinomycetes</taxon>
        <taxon>Mycobacteriales</taxon>
        <taxon>Mycobacteriaceae</taxon>
        <taxon>Mycolicibacterium</taxon>
    </lineage>
</organism>
<dbReference type="RefSeq" id="WP_083029262.1">
    <property type="nucleotide sequence ID" value="NZ_AP022618.1"/>
</dbReference>